<name>A0A1H0LK85_9BACT</name>
<dbReference type="Pfam" id="PF25954">
    <property type="entry name" value="Beta-barrel_RND_2"/>
    <property type="match status" value="1"/>
</dbReference>
<feature type="transmembrane region" description="Helical" evidence="2">
    <location>
        <begin position="37"/>
        <end position="55"/>
    </location>
</feature>
<dbReference type="InterPro" id="IPR058624">
    <property type="entry name" value="MdtA-like_HH"/>
</dbReference>
<accession>A0A1H0LK85</accession>
<dbReference type="SUPFAM" id="SSF111369">
    <property type="entry name" value="HlyD-like secretion proteins"/>
    <property type="match status" value="1"/>
</dbReference>
<evidence type="ECO:0000313" key="6">
    <source>
        <dbReference type="Proteomes" id="UP000199073"/>
    </source>
</evidence>
<reference evidence="5 6" key="1">
    <citation type="submission" date="2016-10" db="EMBL/GenBank/DDBJ databases">
        <authorList>
            <person name="de Groot N.N."/>
        </authorList>
    </citation>
    <scope>NUCLEOTIDE SEQUENCE [LARGE SCALE GENOMIC DNA]</scope>
    <source>
        <strain evidence="5 6">DSM 12130</strain>
    </source>
</reference>
<evidence type="ECO:0000313" key="5">
    <source>
        <dbReference type="EMBL" id="SDO68320.1"/>
    </source>
</evidence>
<dbReference type="EMBL" id="FNJI01000004">
    <property type="protein sequence ID" value="SDO68320.1"/>
    <property type="molecule type" value="Genomic_DNA"/>
</dbReference>
<proteinExistence type="inferred from homology"/>
<keyword evidence="6" id="KW-1185">Reference proteome</keyword>
<keyword evidence="2" id="KW-1133">Transmembrane helix</keyword>
<dbReference type="Proteomes" id="UP000199073">
    <property type="component" value="Unassembled WGS sequence"/>
</dbReference>
<dbReference type="NCBIfam" id="TIGR01730">
    <property type="entry name" value="RND_mfp"/>
    <property type="match status" value="1"/>
</dbReference>
<dbReference type="Pfam" id="PF25876">
    <property type="entry name" value="HH_MFP_RND"/>
    <property type="match status" value="1"/>
</dbReference>
<dbReference type="STRING" id="91360.SAMN05660330_00825"/>
<keyword evidence="2" id="KW-0472">Membrane</keyword>
<dbReference type="InterPro" id="IPR058792">
    <property type="entry name" value="Beta-barrel_RND_2"/>
</dbReference>
<sequence>MYAGLTIDTTKLNPLQVEQGWVKSTKESFMASGITKAVWGVAMATIVAAAVYFSFRQQPETVGSRVAGRDIPVPVEVAAVRHGPLSLWRTFSGTIEPKAKFIVAPKIGGRVSSLYVDMSDQVARGQLVVQLEDAEYRQAVLEAEARLAVAEANRVEAVSRLEIALRELDRTKTLFNRGIASESDFDAAKASFLTSQASVKVAEANLKKEQATLTSARIRLDYTRVRADWEQGDDKRTVGERFIDEGNTVAPNTSLLSIVEIDPVLAVINITEKDYPLIRSGQQVKVQTDAYPDRVFFGRVVRISPVFRESSRQARVEIEVANDDHLLKPGMFSRCTLELEKAENTVSVSHLSITRRNDEVGVFLLSEDEKTVQWIKITPGFVSGDQVQLVDSTLSGKVVILGQQFVHDGSVVRVANASSPPAAGGATVQ</sequence>
<feature type="domain" description="Multidrug resistance protein MdtA-like alpha-helical hairpin" evidence="3">
    <location>
        <begin position="147"/>
        <end position="223"/>
    </location>
</feature>
<dbReference type="AlphaFoldDB" id="A0A1H0LK85"/>
<keyword evidence="2" id="KW-0812">Transmembrane</keyword>
<organism evidence="5 6">
    <name type="scientific">Desulforhopalus singaporensis</name>
    <dbReference type="NCBI Taxonomy" id="91360"/>
    <lineage>
        <taxon>Bacteria</taxon>
        <taxon>Pseudomonadati</taxon>
        <taxon>Thermodesulfobacteriota</taxon>
        <taxon>Desulfobulbia</taxon>
        <taxon>Desulfobulbales</taxon>
        <taxon>Desulfocapsaceae</taxon>
        <taxon>Desulforhopalus</taxon>
    </lineage>
</organism>
<comment type="similarity">
    <text evidence="1">Belongs to the membrane fusion protein (MFP) (TC 8.A.1) family.</text>
</comment>
<dbReference type="Gene3D" id="2.40.420.20">
    <property type="match status" value="1"/>
</dbReference>
<gene>
    <name evidence="5" type="ORF">SAMN05660330_00825</name>
</gene>
<protein>
    <submittedName>
        <fullName evidence="5">RND family efflux transporter, MFP subunit</fullName>
    </submittedName>
</protein>
<dbReference type="FunFam" id="2.40.30.170:FF:000010">
    <property type="entry name" value="Efflux RND transporter periplasmic adaptor subunit"/>
    <property type="match status" value="1"/>
</dbReference>
<dbReference type="PANTHER" id="PTHR30469">
    <property type="entry name" value="MULTIDRUG RESISTANCE PROTEIN MDTA"/>
    <property type="match status" value="1"/>
</dbReference>
<evidence type="ECO:0000259" key="3">
    <source>
        <dbReference type="Pfam" id="PF25876"/>
    </source>
</evidence>
<evidence type="ECO:0000256" key="2">
    <source>
        <dbReference type="SAM" id="Phobius"/>
    </source>
</evidence>
<dbReference type="GO" id="GO:0015562">
    <property type="term" value="F:efflux transmembrane transporter activity"/>
    <property type="evidence" value="ECO:0007669"/>
    <property type="project" value="TreeGrafter"/>
</dbReference>
<dbReference type="OrthoDB" id="9800209at2"/>
<evidence type="ECO:0000256" key="1">
    <source>
        <dbReference type="ARBA" id="ARBA00009477"/>
    </source>
</evidence>
<dbReference type="Gene3D" id="1.10.287.470">
    <property type="entry name" value="Helix hairpin bin"/>
    <property type="match status" value="1"/>
</dbReference>
<dbReference type="InterPro" id="IPR006143">
    <property type="entry name" value="RND_pump_MFP"/>
</dbReference>
<feature type="domain" description="CusB-like beta-barrel" evidence="4">
    <location>
        <begin position="267"/>
        <end position="338"/>
    </location>
</feature>
<evidence type="ECO:0000259" key="4">
    <source>
        <dbReference type="Pfam" id="PF25954"/>
    </source>
</evidence>
<dbReference type="GO" id="GO:1990281">
    <property type="term" value="C:efflux pump complex"/>
    <property type="evidence" value="ECO:0007669"/>
    <property type="project" value="TreeGrafter"/>
</dbReference>
<dbReference type="Gene3D" id="2.40.30.170">
    <property type="match status" value="1"/>
</dbReference>